<gene>
    <name evidence="2" type="ORF">MBCUT_00040</name>
</gene>
<keyword evidence="1" id="KW-1133">Transmembrane helix</keyword>
<feature type="transmembrane region" description="Helical" evidence="1">
    <location>
        <begin position="96"/>
        <end position="121"/>
    </location>
</feature>
<sequence>MLLLLVSAYIPTPCEDVPVMLLFSKIRVLLQDVTLKRMPIELVVPLPRILLPLTVILTTEPSVAFTYTAPYVLLFTVEIIVLFSNNTPVNESPDKWMLLSIVLILHPITDKLLVFELIAVLYPLIFKLTIFTFGAVILNSVPVLGPFMFTWPFEDMLTLLETFKPVIVL</sequence>
<feature type="transmembrane region" description="Helical" evidence="1">
    <location>
        <begin position="128"/>
        <end position="149"/>
    </location>
</feature>
<evidence type="ECO:0000313" key="2">
    <source>
        <dbReference type="EMBL" id="KZX17823.1"/>
    </source>
</evidence>
<comment type="caution">
    <text evidence="2">The sequence shown here is derived from an EMBL/GenBank/DDBJ whole genome shotgun (WGS) entry which is preliminary data.</text>
</comment>
<proteinExistence type="predicted"/>
<feature type="transmembrane region" description="Helical" evidence="1">
    <location>
        <begin position="64"/>
        <end position="84"/>
    </location>
</feature>
<evidence type="ECO:0000256" key="1">
    <source>
        <dbReference type="SAM" id="Phobius"/>
    </source>
</evidence>
<accession>A0A166FM48</accession>
<reference evidence="2 3" key="1">
    <citation type="submission" date="2016-04" db="EMBL/GenBank/DDBJ databases">
        <title>Genome sequence of Methanobrevibacter cuticularis DSM 11139.</title>
        <authorList>
            <person name="Poehlein A."/>
            <person name="Seedorf H."/>
            <person name="Daniel R."/>
        </authorList>
    </citation>
    <scope>NUCLEOTIDE SEQUENCE [LARGE SCALE GENOMIC DNA]</scope>
    <source>
        <strain evidence="2 3">DSM 11139</strain>
    </source>
</reference>
<protein>
    <submittedName>
        <fullName evidence="2">Uncharacterized protein</fullName>
    </submittedName>
</protein>
<dbReference type="Proteomes" id="UP000077275">
    <property type="component" value="Unassembled WGS sequence"/>
</dbReference>
<organism evidence="2 3">
    <name type="scientific">Methanobrevibacter cuticularis</name>
    <dbReference type="NCBI Taxonomy" id="47311"/>
    <lineage>
        <taxon>Archaea</taxon>
        <taxon>Methanobacteriati</taxon>
        <taxon>Methanobacteriota</taxon>
        <taxon>Methanomada group</taxon>
        <taxon>Methanobacteria</taxon>
        <taxon>Methanobacteriales</taxon>
        <taxon>Methanobacteriaceae</taxon>
        <taxon>Methanobrevibacter</taxon>
    </lineage>
</organism>
<evidence type="ECO:0000313" key="3">
    <source>
        <dbReference type="Proteomes" id="UP000077275"/>
    </source>
</evidence>
<keyword evidence="1" id="KW-0472">Membrane</keyword>
<keyword evidence="3" id="KW-1185">Reference proteome</keyword>
<dbReference type="EMBL" id="LWMW01000002">
    <property type="protein sequence ID" value="KZX17823.1"/>
    <property type="molecule type" value="Genomic_DNA"/>
</dbReference>
<name>A0A166FM48_9EURY</name>
<dbReference type="AlphaFoldDB" id="A0A166FM48"/>
<keyword evidence="1" id="KW-0812">Transmembrane</keyword>